<comment type="caution">
    <text evidence="2">The sequence shown here is derived from an EMBL/GenBank/DDBJ whole genome shotgun (WGS) entry which is preliminary data.</text>
</comment>
<accession>A0AAD6XG54</accession>
<sequence>MPFNVVPPFESRSDFTSSQQDGHNDLSWISASGAGTLFDMDGNPKPAACLQRYESGADELRVMVQSLTLHVNAVARPFLALAIPAPFVVFPYVESVRGDTTPTLPCILCIHVPARVAGAQVTLAHPLRFQPSRRSHALPTAPAPSRVQTGYPLPLVTNPHRPPCPSVPPLTAPTHATAAIAASASSQPVTQCTPGSAPLPARPRRRIHLATYALLHTRSPASDPSRLLRTSASHGRLIALFPRRRRRATPCAAHAAPPVNPRVGMRARLRTNYSNLFEPAKDAISGPHDS</sequence>
<dbReference type="AlphaFoldDB" id="A0AAD6XG54"/>
<organism evidence="2 3">
    <name type="scientific">Mycena belliarum</name>
    <dbReference type="NCBI Taxonomy" id="1033014"/>
    <lineage>
        <taxon>Eukaryota</taxon>
        <taxon>Fungi</taxon>
        <taxon>Dikarya</taxon>
        <taxon>Basidiomycota</taxon>
        <taxon>Agaricomycotina</taxon>
        <taxon>Agaricomycetes</taxon>
        <taxon>Agaricomycetidae</taxon>
        <taxon>Agaricales</taxon>
        <taxon>Marasmiineae</taxon>
        <taxon>Mycenaceae</taxon>
        <taxon>Mycena</taxon>
    </lineage>
</organism>
<name>A0AAD6XG54_9AGAR</name>
<evidence type="ECO:0000256" key="1">
    <source>
        <dbReference type="SAM" id="MobiDB-lite"/>
    </source>
</evidence>
<evidence type="ECO:0000313" key="2">
    <source>
        <dbReference type="EMBL" id="KAJ7069050.1"/>
    </source>
</evidence>
<dbReference type="EMBL" id="JARJCN010000138">
    <property type="protein sequence ID" value="KAJ7069050.1"/>
    <property type="molecule type" value="Genomic_DNA"/>
</dbReference>
<reference evidence="2" key="1">
    <citation type="submission" date="2023-03" db="EMBL/GenBank/DDBJ databases">
        <title>Massive genome expansion in bonnet fungi (Mycena s.s.) driven by repeated elements and novel gene families across ecological guilds.</title>
        <authorList>
            <consortium name="Lawrence Berkeley National Laboratory"/>
            <person name="Harder C.B."/>
            <person name="Miyauchi S."/>
            <person name="Viragh M."/>
            <person name="Kuo A."/>
            <person name="Thoen E."/>
            <person name="Andreopoulos B."/>
            <person name="Lu D."/>
            <person name="Skrede I."/>
            <person name="Drula E."/>
            <person name="Henrissat B."/>
            <person name="Morin E."/>
            <person name="Kohler A."/>
            <person name="Barry K."/>
            <person name="LaButti K."/>
            <person name="Morin E."/>
            <person name="Salamov A."/>
            <person name="Lipzen A."/>
            <person name="Mereny Z."/>
            <person name="Hegedus B."/>
            <person name="Baldrian P."/>
            <person name="Stursova M."/>
            <person name="Weitz H."/>
            <person name="Taylor A."/>
            <person name="Grigoriev I.V."/>
            <person name="Nagy L.G."/>
            <person name="Martin F."/>
            <person name="Kauserud H."/>
        </authorList>
    </citation>
    <scope>NUCLEOTIDE SEQUENCE</scope>
    <source>
        <strain evidence="2">CBHHK173m</strain>
    </source>
</reference>
<gene>
    <name evidence="2" type="ORF">B0H15DRAFT_957927</name>
</gene>
<protein>
    <submittedName>
        <fullName evidence="2">Uncharacterized protein</fullName>
    </submittedName>
</protein>
<proteinExistence type="predicted"/>
<feature type="region of interest" description="Disordered" evidence="1">
    <location>
        <begin position="1"/>
        <end position="23"/>
    </location>
</feature>
<keyword evidence="3" id="KW-1185">Reference proteome</keyword>
<evidence type="ECO:0000313" key="3">
    <source>
        <dbReference type="Proteomes" id="UP001222325"/>
    </source>
</evidence>
<dbReference type="Proteomes" id="UP001222325">
    <property type="component" value="Unassembled WGS sequence"/>
</dbReference>